<dbReference type="AlphaFoldDB" id="A0AAD6TYK8"/>
<evidence type="ECO:0000256" key="2">
    <source>
        <dbReference type="ARBA" id="ARBA00022771"/>
    </source>
</evidence>
<evidence type="ECO:0000256" key="4">
    <source>
        <dbReference type="PROSITE-ProRule" id="PRU00175"/>
    </source>
</evidence>
<feature type="compositionally biased region" description="Low complexity" evidence="6">
    <location>
        <begin position="1"/>
        <end position="17"/>
    </location>
</feature>
<evidence type="ECO:0000313" key="8">
    <source>
        <dbReference type="EMBL" id="KAJ7078863.1"/>
    </source>
</evidence>
<evidence type="ECO:0000313" key="9">
    <source>
        <dbReference type="Proteomes" id="UP001222325"/>
    </source>
</evidence>
<name>A0AAD6TYK8_9AGAR</name>
<feature type="compositionally biased region" description="Basic residues" evidence="6">
    <location>
        <begin position="31"/>
        <end position="42"/>
    </location>
</feature>
<dbReference type="Pfam" id="PF13445">
    <property type="entry name" value="zf-RING_UBOX"/>
    <property type="match status" value="1"/>
</dbReference>
<dbReference type="EMBL" id="JARJCN010000063">
    <property type="protein sequence ID" value="KAJ7078863.1"/>
    <property type="molecule type" value="Genomic_DNA"/>
</dbReference>
<keyword evidence="5" id="KW-0175">Coiled coil</keyword>
<protein>
    <recommendedName>
        <fullName evidence="7">RING-type domain-containing protein</fullName>
    </recommendedName>
</protein>
<dbReference type="GO" id="GO:0008270">
    <property type="term" value="F:zinc ion binding"/>
    <property type="evidence" value="ECO:0007669"/>
    <property type="project" value="UniProtKB-KW"/>
</dbReference>
<dbReference type="InterPro" id="IPR027370">
    <property type="entry name" value="Znf-RING_euk"/>
</dbReference>
<keyword evidence="2 4" id="KW-0863">Zinc-finger</keyword>
<reference evidence="8" key="1">
    <citation type="submission" date="2023-03" db="EMBL/GenBank/DDBJ databases">
        <title>Massive genome expansion in bonnet fungi (Mycena s.s.) driven by repeated elements and novel gene families across ecological guilds.</title>
        <authorList>
            <consortium name="Lawrence Berkeley National Laboratory"/>
            <person name="Harder C.B."/>
            <person name="Miyauchi S."/>
            <person name="Viragh M."/>
            <person name="Kuo A."/>
            <person name="Thoen E."/>
            <person name="Andreopoulos B."/>
            <person name="Lu D."/>
            <person name="Skrede I."/>
            <person name="Drula E."/>
            <person name="Henrissat B."/>
            <person name="Morin E."/>
            <person name="Kohler A."/>
            <person name="Barry K."/>
            <person name="LaButti K."/>
            <person name="Morin E."/>
            <person name="Salamov A."/>
            <person name="Lipzen A."/>
            <person name="Mereny Z."/>
            <person name="Hegedus B."/>
            <person name="Baldrian P."/>
            <person name="Stursova M."/>
            <person name="Weitz H."/>
            <person name="Taylor A."/>
            <person name="Grigoriev I.V."/>
            <person name="Nagy L.G."/>
            <person name="Martin F."/>
            <person name="Kauserud H."/>
        </authorList>
    </citation>
    <scope>NUCLEOTIDE SEQUENCE</scope>
    <source>
        <strain evidence="8">CBHHK173m</strain>
    </source>
</reference>
<accession>A0AAD6TYK8</accession>
<sequence>MPATRRSSTTRARALASDSDDDTPLIVSSRKVPRSPTKRKRHSPSDIELIEILSSSDEEDQPRKRQAAASPKEQLTQLQQEIRDLKHKCARLEKVEAELEHVRKEDSELRLSSKRSGKVVLDASQLEDHINCEICTTIMWTPYTLSGCGHTFCLNCLVEWFGTTLAQHMAVHPAWRPTNQPPYHLLKQGFGAHPYIAAMIAQQGPQPEYSCPTCRAPVSTRPVEDYSLKALVRILATSVGESSPKKAPVVTKRKGKGKAKAKAIEGPFDGFFGRES</sequence>
<comment type="caution">
    <text evidence="8">The sequence shown here is derived from an EMBL/GenBank/DDBJ whole genome shotgun (WGS) entry which is preliminary data.</text>
</comment>
<evidence type="ECO:0000256" key="5">
    <source>
        <dbReference type="SAM" id="Coils"/>
    </source>
</evidence>
<evidence type="ECO:0000259" key="7">
    <source>
        <dbReference type="PROSITE" id="PS50089"/>
    </source>
</evidence>
<evidence type="ECO:0000256" key="3">
    <source>
        <dbReference type="ARBA" id="ARBA00022833"/>
    </source>
</evidence>
<gene>
    <name evidence="8" type="ORF">B0H15DRAFT_526990</name>
</gene>
<organism evidence="8 9">
    <name type="scientific">Mycena belliarum</name>
    <dbReference type="NCBI Taxonomy" id="1033014"/>
    <lineage>
        <taxon>Eukaryota</taxon>
        <taxon>Fungi</taxon>
        <taxon>Dikarya</taxon>
        <taxon>Basidiomycota</taxon>
        <taxon>Agaricomycotina</taxon>
        <taxon>Agaricomycetes</taxon>
        <taxon>Agaricomycetidae</taxon>
        <taxon>Agaricales</taxon>
        <taxon>Marasmiineae</taxon>
        <taxon>Mycenaceae</taxon>
        <taxon>Mycena</taxon>
    </lineage>
</organism>
<dbReference type="Gene3D" id="3.30.40.10">
    <property type="entry name" value="Zinc/RING finger domain, C3HC4 (zinc finger)"/>
    <property type="match status" value="1"/>
</dbReference>
<evidence type="ECO:0000256" key="1">
    <source>
        <dbReference type="ARBA" id="ARBA00022723"/>
    </source>
</evidence>
<keyword evidence="3" id="KW-0862">Zinc</keyword>
<dbReference type="InterPro" id="IPR017907">
    <property type="entry name" value="Znf_RING_CS"/>
</dbReference>
<dbReference type="SUPFAM" id="SSF57850">
    <property type="entry name" value="RING/U-box"/>
    <property type="match status" value="1"/>
</dbReference>
<feature type="domain" description="RING-type" evidence="7">
    <location>
        <begin position="132"/>
        <end position="215"/>
    </location>
</feature>
<keyword evidence="9" id="KW-1185">Reference proteome</keyword>
<dbReference type="InterPro" id="IPR001841">
    <property type="entry name" value="Znf_RING"/>
</dbReference>
<dbReference type="SMART" id="SM00184">
    <property type="entry name" value="RING"/>
    <property type="match status" value="1"/>
</dbReference>
<evidence type="ECO:0000256" key="6">
    <source>
        <dbReference type="SAM" id="MobiDB-lite"/>
    </source>
</evidence>
<feature type="coiled-coil region" evidence="5">
    <location>
        <begin position="75"/>
        <end position="112"/>
    </location>
</feature>
<dbReference type="PROSITE" id="PS50089">
    <property type="entry name" value="ZF_RING_2"/>
    <property type="match status" value="1"/>
</dbReference>
<dbReference type="Proteomes" id="UP001222325">
    <property type="component" value="Unassembled WGS sequence"/>
</dbReference>
<dbReference type="InterPro" id="IPR013083">
    <property type="entry name" value="Znf_RING/FYVE/PHD"/>
</dbReference>
<proteinExistence type="predicted"/>
<keyword evidence="1" id="KW-0479">Metal-binding</keyword>
<feature type="compositionally biased region" description="Low complexity" evidence="6">
    <location>
        <begin position="46"/>
        <end position="55"/>
    </location>
</feature>
<feature type="region of interest" description="Disordered" evidence="6">
    <location>
        <begin position="1"/>
        <end position="75"/>
    </location>
</feature>
<dbReference type="PROSITE" id="PS00518">
    <property type="entry name" value="ZF_RING_1"/>
    <property type="match status" value="1"/>
</dbReference>